<dbReference type="Proteomes" id="UP000006426">
    <property type="component" value="Plasmid pmppla107"/>
</dbReference>
<sequence length="158" mass="16297">MKIKQIGLATLFSAMAATGLFMSDKASAGSCQTYIDKANQVFGNLMGNSCVGITNTPSLDNNPFIYTNPDGGCDLGLSLPGLPSFGGSLGSLDSCSIVKMVTSDTVSKVNSTIRDAMNTSVNTINQTAQDTIGTNVTGGSVNVTDLVEQRVQEATSGK</sequence>
<protein>
    <submittedName>
        <fullName evidence="2">Uncharacterized protein</fullName>
    </submittedName>
</protein>
<proteinExistence type="predicted"/>
<evidence type="ECO:0000313" key="2">
    <source>
        <dbReference type="EMBL" id="AXH59458.1"/>
    </source>
</evidence>
<gene>
    <name evidence="2" type="ORF">PLA107_029980</name>
</gene>
<feature type="signal peptide" evidence="1">
    <location>
        <begin position="1"/>
        <end position="28"/>
    </location>
</feature>
<reference evidence="2 3" key="1">
    <citation type="journal article" date="2011" name="PLoS Pathog.">
        <title>Dynamic evolution of pathogenicity revealed by sequencing and comparative genomics of 19 Pseudomonas syringae isolates.</title>
        <authorList>
            <person name="Baltrus D.A."/>
            <person name="Nishimura M.T."/>
            <person name="Romanchuk A."/>
            <person name="Chang J.H."/>
            <person name="Mukhtar M.S."/>
            <person name="Cherkis K."/>
            <person name="Roach J."/>
            <person name="Grant S.R."/>
            <person name="Jones C.D."/>
            <person name="Dangl J.L."/>
        </authorList>
    </citation>
    <scope>NUCLEOTIDE SEQUENCE [LARGE SCALE GENOMIC DNA]</scope>
    <source>
        <strain evidence="2 3">M301315</strain>
    </source>
</reference>
<organism evidence="2 3">
    <name type="scientific">Pseudomonas amygdali pv. lachrymans str. M301315</name>
    <dbReference type="NCBI Taxonomy" id="629260"/>
    <lineage>
        <taxon>Bacteria</taxon>
        <taxon>Pseudomonadati</taxon>
        <taxon>Pseudomonadota</taxon>
        <taxon>Gammaproteobacteria</taxon>
        <taxon>Pseudomonadales</taxon>
        <taxon>Pseudomonadaceae</taxon>
        <taxon>Pseudomonas</taxon>
        <taxon>Pseudomonas amygdali</taxon>
    </lineage>
</organism>
<dbReference type="RefSeq" id="WP_005742356.1">
    <property type="nucleotide sequence ID" value="NZ_CP031226.1"/>
</dbReference>
<evidence type="ECO:0000313" key="3">
    <source>
        <dbReference type="Proteomes" id="UP000006426"/>
    </source>
</evidence>
<geneLocation type="plasmid" evidence="3">
    <name>pmppla107</name>
</geneLocation>
<name>A0AAD0PVR4_PSEAV</name>
<keyword evidence="1" id="KW-0732">Signal</keyword>
<dbReference type="AlphaFoldDB" id="A0AAD0PVR4"/>
<accession>A0AAD0PVR4</accession>
<feature type="chain" id="PRO_5041896863" evidence="1">
    <location>
        <begin position="29"/>
        <end position="158"/>
    </location>
</feature>
<evidence type="ECO:0000256" key="1">
    <source>
        <dbReference type="SAM" id="SignalP"/>
    </source>
</evidence>
<dbReference type="EMBL" id="CP031226">
    <property type="protein sequence ID" value="AXH59458.1"/>
    <property type="molecule type" value="Genomic_DNA"/>
</dbReference>
<keyword evidence="2" id="KW-0614">Plasmid</keyword>
<dbReference type="GeneID" id="39473906"/>